<evidence type="ECO:0000256" key="1">
    <source>
        <dbReference type="ARBA" id="ARBA00001275"/>
    </source>
</evidence>
<keyword evidence="4" id="KW-0021">Allosteric enzyme</keyword>
<evidence type="ECO:0000313" key="10">
    <source>
        <dbReference type="EMBL" id="CAE0149444.1"/>
    </source>
</evidence>
<dbReference type="EMBL" id="HBHY01019204">
    <property type="protein sequence ID" value="CAE0149444.1"/>
    <property type="molecule type" value="Transcribed_RNA"/>
</dbReference>
<name>A0A7S3BYZ4_9VIRI</name>
<comment type="function">
    <text evidence="9">Allosteric enzyme that catalyzes the rate-limiting step in glycogen catabolism, the phosphorolytic cleavage of glycogen to produce glucose-1-phosphate, and plays a central role in maintaining cellular and organismal glucose homeostasis.</text>
</comment>
<dbReference type="FunFam" id="3.40.50.2000:FF:000807">
    <property type="entry name" value="Alpha-glucan phosphorylase 2, cytosolic"/>
    <property type="match status" value="1"/>
</dbReference>
<keyword evidence="6 9" id="KW-0808">Transferase</keyword>
<accession>A0A7S3BYZ4</accession>
<evidence type="ECO:0000256" key="7">
    <source>
        <dbReference type="ARBA" id="ARBA00022898"/>
    </source>
</evidence>
<keyword evidence="5 9" id="KW-0328">Glycosyltransferase</keyword>
<comment type="catalytic activity">
    <reaction evidence="1 9">
        <text>[(1-&gt;4)-alpha-D-glucosyl](n) + phosphate = [(1-&gt;4)-alpha-D-glucosyl](n-1) + alpha-D-glucose 1-phosphate</text>
        <dbReference type="Rhea" id="RHEA:41732"/>
        <dbReference type="Rhea" id="RHEA-COMP:9584"/>
        <dbReference type="Rhea" id="RHEA-COMP:9586"/>
        <dbReference type="ChEBI" id="CHEBI:15444"/>
        <dbReference type="ChEBI" id="CHEBI:43474"/>
        <dbReference type="ChEBI" id="CHEBI:58601"/>
        <dbReference type="EC" id="2.4.1.1"/>
    </reaction>
</comment>
<protein>
    <recommendedName>
        <fullName evidence="9">Alpha-1,4 glucan phosphorylase</fullName>
        <ecNumber evidence="9">2.4.1.1</ecNumber>
    </recommendedName>
</protein>
<dbReference type="EC" id="2.4.1.1" evidence="9"/>
<dbReference type="InterPro" id="IPR035090">
    <property type="entry name" value="Pyridoxal_P_attach_site"/>
</dbReference>
<dbReference type="GO" id="GO:0008184">
    <property type="term" value="F:glycogen phosphorylase activity"/>
    <property type="evidence" value="ECO:0007669"/>
    <property type="project" value="InterPro"/>
</dbReference>
<evidence type="ECO:0000256" key="4">
    <source>
        <dbReference type="ARBA" id="ARBA00022533"/>
    </source>
</evidence>
<proteinExistence type="inferred from homology"/>
<evidence type="ECO:0000256" key="6">
    <source>
        <dbReference type="ARBA" id="ARBA00022679"/>
    </source>
</evidence>
<dbReference type="PANTHER" id="PTHR11468:SF4">
    <property type="entry name" value="ALPHA-GLUCAN PHOSPHORYLASE 2, CYTOSOLIC"/>
    <property type="match status" value="1"/>
</dbReference>
<dbReference type="FunFam" id="3.40.50.2000:FF:000003">
    <property type="entry name" value="Alpha-1,4 glucan phosphorylase"/>
    <property type="match status" value="1"/>
</dbReference>
<dbReference type="PROSITE" id="PS00102">
    <property type="entry name" value="PHOSPHORYLASE"/>
    <property type="match status" value="1"/>
</dbReference>
<dbReference type="InterPro" id="IPR000811">
    <property type="entry name" value="Glyco_trans_35"/>
</dbReference>
<comment type="similarity">
    <text evidence="3 9">Belongs to the glycogen phosphorylase family.</text>
</comment>
<keyword evidence="7 9" id="KW-0663">Pyridoxal phosphate</keyword>
<comment type="cofactor">
    <cofactor evidence="2 9">
        <name>pyridoxal 5'-phosphate</name>
        <dbReference type="ChEBI" id="CHEBI:597326"/>
    </cofactor>
</comment>
<organism evidence="10">
    <name type="scientific">Prasinoderma singulare</name>
    <dbReference type="NCBI Taxonomy" id="676789"/>
    <lineage>
        <taxon>Eukaryota</taxon>
        <taxon>Viridiplantae</taxon>
        <taxon>Prasinodermophyta</taxon>
        <taxon>Prasinodermophyceae</taxon>
        <taxon>Prasinodermales</taxon>
        <taxon>Prasinodermaceae</taxon>
        <taxon>Prasinoderma</taxon>
    </lineage>
</organism>
<dbReference type="AlphaFoldDB" id="A0A7S3BYZ4"/>
<dbReference type="GO" id="GO:0030170">
    <property type="term" value="F:pyridoxal phosphate binding"/>
    <property type="evidence" value="ECO:0007669"/>
    <property type="project" value="InterPro"/>
</dbReference>
<dbReference type="GO" id="GO:0005737">
    <property type="term" value="C:cytoplasm"/>
    <property type="evidence" value="ECO:0007669"/>
    <property type="project" value="TreeGrafter"/>
</dbReference>
<evidence type="ECO:0000256" key="8">
    <source>
        <dbReference type="ARBA" id="ARBA00023277"/>
    </source>
</evidence>
<evidence type="ECO:0000256" key="3">
    <source>
        <dbReference type="ARBA" id="ARBA00006047"/>
    </source>
</evidence>
<evidence type="ECO:0000256" key="9">
    <source>
        <dbReference type="RuleBase" id="RU000587"/>
    </source>
</evidence>
<dbReference type="PANTHER" id="PTHR11468">
    <property type="entry name" value="GLYCOGEN PHOSPHORYLASE"/>
    <property type="match status" value="1"/>
</dbReference>
<gene>
    <name evidence="10" type="ORF">PSIN1315_LOCUS12298</name>
</gene>
<evidence type="ECO:0000256" key="5">
    <source>
        <dbReference type="ARBA" id="ARBA00022676"/>
    </source>
</evidence>
<dbReference type="NCBIfam" id="TIGR02093">
    <property type="entry name" value="P_ylase"/>
    <property type="match status" value="1"/>
</dbReference>
<keyword evidence="8 9" id="KW-0119">Carbohydrate metabolism</keyword>
<dbReference type="Gene3D" id="3.40.50.2000">
    <property type="entry name" value="Glycogen Phosphorylase B"/>
    <property type="match status" value="2"/>
</dbReference>
<dbReference type="Pfam" id="PF00343">
    <property type="entry name" value="Phosphorylase"/>
    <property type="match status" value="1"/>
</dbReference>
<reference evidence="10" key="1">
    <citation type="submission" date="2021-01" db="EMBL/GenBank/DDBJ databases">
        <authorList>
            <person name="Corre E."/>
            <person name="Pelletier E."/>
            <person name="Niang G."/>
            <person name="Scheremetjew M."/>
            <person name="Finn R."/>
            <person name="Kale V."/>
            <person name="Holt S."/>
            <person name="Cochrane G."/>
            <person name="Meng A."/>
            <person name="Brown T."/>
            <person name="Cohen L."/>
        </authorList>
    </citation>
    <scope>NUCLEOTIDE SEQUENCE</scope>
    <source>
        <strain evidence="10">RCC927</strain>
    </source>
</reference>
<sequence>MRARNEAQALSGVLYPSESSEPGRRLRLRQQFFFVSASMQDVVAQFARSQPAGPACDWTLFPRKVAIQLNDTHPTIAIPELLRLLLDERGLGWDEAWAITCRTFAFTNHTVLPEALERWSVPLLEELLPRHMQLIFEINHRFLELVAQAWPNDPERLARMSIIEESEPKAVRMAALAIVGSHTVNGVAQLHSRLVRTRLFPDFAALWPEMFQNKTNGITPRRWLLGANPTLAGLLTRWLGTEAWATDLRLLRRLEEHTGDPELQHEWRRAKRANKLKLVSHVGHAIGLQLDPDALFDMQCKRIHEYKRQLLNVLGIIHRYVAIRASSPAERAALVPRVCVLAGKAAPGYVMAKHVVALALAVADKVNSDPAVQGLLTVAFLPNYNVSAAEVIVPASDISQHISTAGMEASGTGNMKFALNGSLIIGTLDGANVEIREDIGAENFFLFGYETEDIPRLRKERAEGKFVPDPRFVETVDYIKSGVFGESFEELLGSLEGNEGFGRGDYFCVAADFAAYIEAQKEVDAAYLDQDKWTRMSIMSTAGSGFFSSDRTIDQYAKEIWDIKPVHVE</sequence>
<dbReference type="GO" id="GO:0005980">
    <property type="term" value="P:glycogen catabolic process"/>
    <property type="evidence" value="ECO:0007669"/>
    <property type="project" value="TreeGrafter"/>
</dbReference>
<dbReference type="SUPFAM" id="SSF53756">
    <property type="entry name" value="UDP-Glycosyltransferase/glycogen phosphorylase"/>
    <property type="match status" value="1"/>
</dbReference>
<evidence type="ECO:0000256" key="2">
    <source>
        <dbReference type="ARBA" id="ARBA00001933"/>
    </source>
</evidence>
<dbReference type="InterPro" id="IPR011833">
    <property type="entry name" value="Glycg_phsphrylas"/>
</dbReference>